<gene>
    <name evidence="4" type="ORF">PNO31109_01151</name>
</gene>
<dbReference type="Pfam" id="PF14690">
    <property type="entry name" value="Zn_ribbon_ISL3"/>
    <property type="match status" value="1"/>
</dbReference>
<evidence type="ECO:0000313" key="4">
    <source>
        <dbReference type="EMBL" id="VVD82065.1"/>
    </source>
</evidence>
<dbReference type="OrthoDB" id="46712at2"/>
<feature type="domain" description="Transposase IS204/IS1001/IS1096/IS1165 DDE" evidence="1">
    <location>
        <begin position="155"/>
        <end position="388"/>
    </location>
</feature>
<dbReference type="InterPro" id="IPR002560">
    <property type="entry name" value="Transposase_DDE"/>
</dbReference>
<dbReference type="PANTHER" id="PTHR33498">
    <property type="entry name" value="TRANSPOSASE FOR INSERTION SEQUENCE ELEMENT IS1557"/>
    <property type="match status" value="1"/>
</dbReference>
<accession>A0A5E4T2N1</accession>
<protein>
    <submittedName>
        <fullName evidence="4">Transposase</fullName>
    </submittedName>
</protein>
<dbReference type="NCBIfam" id="NF033550">
    <property type="entry name" value="transpos_ISL3"/>
    <property type="match status" value="1"/>
</dbReference>
<evidence type="ECO:0000259" key="1">
    <source>
        <dbReference type="Pfam" id="PF01610"/>
    </source>
</evidence>
<feature type="domain" description="Transposase IS204/IS1001/IS1096/IS1165 helix-turn-helix" evidence="2">
    <location>
        <begin position="90"/>
        <end position="140"/>
    </location>
</feature>
<feature type="domain" description="Transposase IS204/IS1001/IS1096/IS1165 zinc-finger" evidence="3">
    <location>
        <begin position="41"/>
        <end position="84"/>
    </location>
</feature>
<dbReference type="Pfam" id="PF13542">
    <property type="entry name" value="HTH_Tnp_ISL3"/>
    <property type="match status" value="1"/>
</dbReference>
<evidence type="ECO:0000259" key="3">
    <source>
        <dbReference type="Pfam" id="PF14690"/>
    </source>
</evidence>
<evidence type="ECO:0000259" key="2">
    <source>
        <dbReference type="Pfam" id="PF13542"/>
    </source>
</evidence>
<dbReference type="RefSeq" id="WP_150554661.1">
    <property type="nucleotide sequence ID" value="NZ_CABPSC010000003.1"/>
</dbReference>
<dbReference type="EMBL" id="CABPSC010000003">
    <property type="protein sequence ID" value="VVD82065.1"/>
    <property type="molecule type" value="Genomic_DNA"/>
</dbReference>
<keyword evidence="5" id="KW-1185">Reference proteome</keyword>
<dbReference type="InterPro" id="IPR032877">
    <property type="entry name" value="Transposase_HTH"/>
</dbReference>
<name>A0A5E4T2N1_9BURK</name>
<dbReference type="AlphaFoldDB" id="A0A5E4T2N1"/>
<dbReference type="PANTHER" id="PTHR33498:SF1">
    <property type="entry name" value="TRANSPOSASE FOR INSERTION SEQUENCE ELEMENT IS1557"/>
    <property type="match status" value="1"/>
</dbReference>
<sequence>MEPLFTQALGLSPPWAVTSVDFRRPEGAIHFAVECQAQRLGCPACGAADQPIHDRIERRWQHLHFFQFKAFIHAGLPRVACTACGKTGQVQPPWARPGSGFSLVMEAFVIALCQAMPVAHVARLVGVSDDRIWRVLRHHVDRARAREDYSAVRRVGVDETSSRRGQRYITLFHDADAGRLLFATPGRDAATFESFVADLKMHGGDANAIGDLSMDLSKAFQAGAAAHCPNARLTFDPFHVVALASRALDEVRRAEVKVEPALKGSRWALLKDAQRWSHKQVCTLHWLQRSSLKTARAWRLKEALRSLYAVARAHEEARRELDRWIGWARRYRLPSFKRLGATLREHRHGILEHFRSGLSNGFVEAMNAQIQAAKARAKGYATNDNLIAIAYLLCAKLKHLPRNPWLKPAAS</sequence>
<dbReference type="InterPro" id="IPR047951">
    <property type="entry name" value="Transpos_ISL3"/>
</dbReference>
<dbReference type="Proteomes" id="UP000367825">
    <property type="component" value="Unassembled WGS sequence"/>
</dbReference>
<dbReference type="InterPro" id="IPR029261">
    <property type="entry name" value="Transposase_Znf"/>
</dbReference>
<evidence type="ECO:0000313" key="5">
    <source>
        <dbReference type="Proteomes" id="UP000367825"/>
    </source>
</evidence>
<organism evidence="4 5">
    <name type="scientific">Pandoraea nosoerga</name>
    <dbReference type="NCBI Taxonomy" id="2508296"/>
    <lineage>
        <taxon>Bacteria</taxon>
        <taxon>Pseudomonadati</taxon>
        <taxon>Pseudomonadota</taxon>
        <taxon>Betaproteobacteria</taxon>
        <taxon>Burkholderiales</taxon>
        <taxon>Burkholderiaceae</taxon>
        <taxon>Pandoraea</taxon>
    </lineage>
</organism>
<dbReference type="Pfam" id="PF01610">
    <property type="entry name" value="DDE_Tnp_ISL3"/>
    <property type="match status" value="1"/>
</dbReference>
<proteinExistence type="predicted"/>
<reference evidence="4 5" key="1">
    <citation type="submission" date="2019-08" db="EMBL/GenBank/DDBJ databases">
        <authorList>
            <person name="Peeters C."/>
        </authorList>
    </citation>
    <scope>NUCLEOTIDE SEQUENCE [LARGE SCALE GENOMIC DNA]</scope>
    <source>
        <strain evidence="4 5">LMG 31109</strain>
    </source>
</reference>